<dbReference type="PATRIC" id="fig|1286635.3.peg.3496"/>
<comment type="caution">
    <text evidence="3">The sequence shown here is derived from an EMBL/GenBank/DDBJ whole genome shotgun (WGS) entry which is preliminary data.</text>
</comment>
<evidence type="ECO:0000259" key="2">
    <source>
        <dbReference type="PROSITE" id="PS50076"/>
    </source>
</evidence>
<dbReference type="CDD" id="cd10747">
    <property type="entry name" value="DnaJ_C"/>
    <property type="match status" value="1"/>
</dbReference>
<dbReference type="CDD" id="cd06257">
    <property type="entry name" value="DnaJ"/>
    <property type="match status" value="1"/>
</dbReference>
<accession>S0FYU5</accession>
<evidence type="ECO:0000256" key="1">
    <source>
        <dbReference type="ARBA" id="ARBA00023186"/>
    </source>
</evidence>
<dbReference type="Pfam" id="PF01556">
    <property type="entry name" value="DnaJ_C"/>
    <property type="match status" value="1"/>
</dbReference>
<dbReference type="InterPro" id="IPR008971">
    <property type="entry name" value="HSP40/DnaJ_pept-bd"/>
</dbReference>
<sequence length="315" mass="34444">MADDYYNILGIDKSASAADIKKAYRKLAMKYHPDKNKGDKTLEDKFKKISEAYAVLSDPEKRKQYDTYGSADFQQRYSQEDIFRNFDLGDILKEFGFGGGRGGFSASFGQAGPRGRSGFSGGNPFFQNTGDGFGQQRAYPRTPGKDIEYEIPLTLEELIHGTKKTITIRQGSTTNAVEVRIPKGLTQGKKIRLAGKGEPSPHGGPAGNLYIKSRPVPTSGFSIDGNDVLMTQSIKLTQALLGDKLEILTPSGKTMNLKLPAGTSHKARMRLPGHGIPHMKGNGCGDLFVVINIDMPKKLTDKQKKLIQELKATGL</sequence>
<dbReference type="OrthoDB" id="9779889at2"/>
<dbReference type="InterPro" id="IPR001623">
    <property type="entry name" value="DnaJ_domain"/>
</dbReference>
<gene>
    <name evidence="3" type="primary">dnaJ1</name>
    <name evidence="3" type="ORF">Dpo_8c00360</name>
</gene>
<dbReference type="FunFam" id="2.60.260.20:FF:000013">
    <property type="entry name" value="DnaJ subfamily B member 11"/>
    <property type="match status" value="1"/>
</dbReference>
<dbReference type="PROSITE" id="PS50076">
    <property type="entry name" value="DNAJ_2"/>
    <property type="match status" value="1"/>
</dbReference>
<dbReference type="SUPFAM" id="SSF49493">
    <property type="entry name" value="HSP40/DnaJ peptide-binding domain"/>
    <property type="match status" value="2"/>
</dbReference>
<dbReference type="Gene3D" id="1.10.287.110">
    <property type="entry name" value="DnaJ domain"/>
    <property type="match status" value="1"/>
</dbReference>
<evidence type="ECO:0000313" key="3">
    <source>
        <dbReference type="EMBL" id="EMS78369.1"/>
    </source>
</evidence>
<dbReference type="AlphaFoldDB" id="S0FYU5"/>
<dbReference type="SMART" id="SM00271">
    <property type="entry name" value="DnaJ"/>
    <property type="match status" value="1"/>
</dbReference>
<dbReference type="PROSITE" id="PS00636">
    <property type="entry name" value="DNAJ_1"/>
    <property type="match status" value="1"/>
</dbReference>
<dbReference type="SUPFAM" id="SSF46565">
    <property type="entry name" value="Chaperone J-domain"/>
    <property type="match status" value="1"/>
</dbReference>
<keyword evidence="1" id="KW-0143">Chaperone</keyword>
<protein>
    <submittedName>
        <fullName evidence="3">Chaperone protein DnaJ</fullName>
    </submittedName>
</protein>
<dbReference type="Gene3D" id="2.60.260.20">
    <property type="entry name" value="Urease metallochaperone UreE, N-terminal domain"/>
    <property type="match status" value="2"/>
</dbReference>
<dbReference type="PRINTS" id="PR00625">
    <property type="entry name" value="JDOMAIN"/>
</dbReference>
<dbReference type="PANTHER" id="PTHR43096">
    <property type="entry name" value="DNAJ HOMOLOG 1, MITOCHONDRIAL-RELATED"/>
    <property type="match status" value="1"/>
</dbReference>
<dbReference type="GO" id="GO:0042026">
    <property type="term" value="P:protein refolding"/>
    <property type="evidence" value="ECO:0007669"/>
    <property type="project" value="TreeGrafter"/>
</dbReference>
<dbReference type="GO" id="GO:0051082">
    <property type="term" value="F:unfolded protein binding"/>
    <property type="evidence" value="ECO:0007669"/>
    <property type="project" value="InterPro"/>
</dbReference>
<dbReference type="Proteomes" id="UP000014216">
    <property type="component" value="Unassembled WGS sequence"/>
</dbReference>
<keyword evidence="4" id="KW-1185">Reference proteome</keyword>
<dbReference type="EMBL" id="APJX01000008">
    <property type="protein sequence ID" value="EMS78369.1"/>
    <property type="molecule type" value="Genomic_DNA"/>
</dbReference>
<reference evidence="3 4" key="1">
    <citation type="journal article" date="2013" name="Genome Announc.">
        <title>Draft Genome Sequence of Desulfotignum phosphitoxidans DSM 13687 Strain FiPS-3.</title>
        <authorList>
            <person name="Poehlein A."/>
            <person name="Daniel R."/>
            <person name="Simeonova D.D."/>
        </authorList>
    </citation>
    <scope>NUCLEOTIDE SEQUENCE [LARGE SCALE GENOMIC DNA]</scope>
    <source>
        <strain evidence="3 4">DSM 13687</strain>
    </source>
</reference>
<name>S0FYU5_9BACT</name>
<proteinExistence type="predicted"/>
<dbReference type="PANTHER" id="PTHR43096:SF48">
    <property type="entry name" value="CHAPERONE PROTEIN DNAJ"/>
    <property type="match status" value="1"/>
</dbReference>
<evidence type="ECO:0000313" key="4">
    <source>
        <dbReference type="Proteomes" id="UP000014216"/>
    </source>
</evidence>
<dbReference type="Pfam" id="PF00226">
    <property type="entry name" value="DnaJ"/>
    <property type="match status" value="1"/>
</dbReference>
<dbReference type="InterPro" id="IPR002939">
    <property type="entry name" value="DnaJ_C"/>
</dbReference>
<dbReference type="InterPro" id="IPR018253">
    <property type="entry name" value="DnaJ_domain_CS"/>
</dbReference>
<organism evidence="3 4">
    <name type="scientific">Desulfotignum phosphitoxidans DSM 13687</name>
    <dbReference type="NCBI Taxonomy" id="1286635"/>
    <lineage>
        <taxon>Bacteria</taxon>
        <taxon>Pseudomonadati</taxon>
        <taxon>Thermodesulfobacteriota</taxon>
        <taxon>Desulfobacteria</taxon>
        <taxon>Desulfobacterales</taxon>
        <taxon>Desulfobacteraceae</taxon>
        <taxon>Desulfotignum</taxon>
    </lineage>
</organism>
<dbReference type="RefSeq" id="WP_006967375.1">
    <property type="nucleotide sequence ID" value="NZ_APJX01000008.1"/>
</dbReference>
<feature type="domain" description="J" evidence="2">
    <location>
        <begin position="4"/>
        <end position="69"/>
    </location>
</feature>
<dbReference type="GO" id="GO:0005737">
    <property type="term" value="C:cytoplasm"/>
    <property type="evidence" value="ECO:0007669"/>
    <property type="project" value="TreeGrafter"/>
</dbReference>
<dbReference type="InterPro" id="IPR036869">
    <property type="entry name" value="J_dom_sf"/>
</dbReference>